<keyword evidence="1" id="KW-0808">Transferase</keyword>
<dbReference type="GO" id="GO:0008168">
    <property type="term" value="F:methyltransferase activity"/>
    <property type="evidence" value="ECO:0007669"/>
    <property type="project" value="UniProtKB-KW"/>
</dbReference>
<name>A0A2P2K546_RHIMU</name>
<keyword evidence="1" id="KW-0489">Methyltransferase</keyword>
<reference evidence="1" key="1">
    <citation type="submission" date="2018-02" db="EMBL/GenBank/DDBJ databases">
        <title>Rhizophora mucronata_Transcriptome.</title>
        <authorList>
            <person name="Meera S.P."/>
            <person name="Sreeshan A."/>
            <person name="Augustine A."/>
        </authorList>
    </citation>
    <scope>NUCLEOTIDE SEQUENCE</scope>
    <source>
        <tissue evidence="1">Leaf</tissue>
    </source>
</reference>
<proteinExistence type="predicted"/>
<dbReference type="GO" id="GO:0032259">
    <property type="term" value="P:methylation"/>
    <property type="evidence" value="ECO:0007669"/>
    <property type="project" value="UniProtKB-KW"/>
</dbReference>
<protein>
    <submittedName>
        <fullName evidence="1">Protein N-lysine methyltransferase METTL21A</fullName>
    </submittedName>
</protein>
<accession>A0A2P2K546</accession>
<organism evidence="1">
    <name type="scientific">Rhizophora mucronata</name>
    <name type="common">Asiatic mangrove</name>
    <dbReference type="NCBI Taxonomy" id="61149"/>
    <lineage>
        <taxon>Eukaryota</taxon>
        <taxon>Viridiplantae</taxon>
        <taxon>Streptophyta</taxon>
        <taxon>Embryophyta</taxon>
        <taxon>Tracheophyta</taxon>
        <taxon>Spermatophyta</taxon>
        <taxon>Magnoliopsida</taxon>
        <taxon>eudicotyledons</taxon>
        <taxon>Gunneridae</taxon>
        <taxon>Pentapetalae</taxon>
        <taxon>rosids</taxon>
        <taxon>fabids</taxon>
        <taxon>Malpighiales</taxon>
        <taxon>Rhizophoraceae</taxon>
        <taxon>Rhizophora</taxon>
    </lineage>
</organism>
<dbReference type="EMBL" id="GGEC01020381">
    <property type="protein sequence ID" value="MBX00865.1"/>
    <property type="molecule type" value="Transcribed_RNA"/>
</dbReference>
<evidence type="ECO:0000313" key="1">
    <source>
        <dbReference type="EMBL" id="MBX00865.1"/>
    </source>
</evidence>
<sequence length="95" mass="10668">MLESTACSRSFPRTTPLSHITEPVTPGVLMATGVEAETEGGVGDERVGFGESWLLESPQEHRLLRCPFFPFPQYPHFPSVPSHSLIRVVFFFDYL</sequence>
<dbReference type="AlphaFoldDB" id="A0A2P2K546"/>